<dbReference type="Proteomes" id="UP001595758">
    <property type="component" value="Unassembled WGS sequence"/>
</dbReference>
<dbReference type="InterPro" id="IPR022291">
    <property type="entry name" value="Bacteriocin_synth_cyclodeHase"/>
</dbReference>
<accession>A0ABV8CFQ3</accession>
<evidence type="ECO:0000313" key="1">
    <source>
        <dbReference type="EMBL" id="MFC3909014.1"/>
    </source>
</evidence>
<evidence type="ECO:0000313" key="2">
    <source>
        <dbReference type="Proteomes" id="UP001595758"/>
    </source>
</evidence>
<organism evidence="1 2">
    <name type="scientific">Legionella dresdenensis</name>
    <dbReference type="NCBI Taxonomy" id="450200"/>
    <lineage>
        <taxon>Bacteria</taxon>
        <taxon>Pseudomonadati</taxon>
        <taxon>Pseudomonadota</taxon>
        <taxon>Gammaproteobacteria</taxon>
        <taxon>Legionellales</taxon>
        <taxon>Legionellaceae</taxon>
        <taxon>Legionella</taxon>
    </lineage>
</organism>
<keyword evidence="2" id="KW-1185">Reference proteome</keyword>
<sequence length="351" mass="40671">MKENNIRIKPYFSVIGHSPDFIELRSGVWNHISYTLQDDTNSGMLYRFIKALDGTSSLKEITSSLNMARSEAEAIIDHLNQLNVIDTGPATAFDYYTDIYAPAFKNREINQEELLKKKVYIISDEKLGEEIQEQLSKSLSIDNAELISENHSTFKFLESNDQSWLYNAILFEELLQEFKFLENGFVILALEHINPIFAKKFNRIATALNITWIQSAIDGPFIFIGPLFEKNNTACYECFETRVSMNLREYHSYQKYKAAIIESKIIKKAEFPMRNMLTSLMINHLILEVFNYLLTECSFTKNKVLSIFLPTMEITFNEFLKVSNCQTCGSQPHRDDSQLFFDVQGLLKEER</sequence>
<dbReference type="NCBIfam" id="TIGR03882">
    <property type="entry name" value="cyclo_dehyd_2"/>
    <property type="match status" value="1"/>
</dbReference>
<comment type="caution">
    <text evidence="1">The sequence shown here is derived from an EMBL/GenBank/DDBJ whole genome shotgun (WGS) entry which is preliminary data.</text>
</comment>
<dbReference type="RefSeq" id="WP_382342839.1">
    <property type="nucleotide sequence ID" value="NZ_JBHSAB010000019.1"/>
</dbReference>
<protein>
    <submittedName>
        <fullName evidence="1">TOMM leader peptide-binding protein</fullName>
    </submittedName>
</protein>
<dbReference type="Gene3D" id="3.40.50.720">
    <property type="entry name" value="NAD(P)-binding Rossmann-like Domain"/>
    <property type="match status" value="1"/>
</dbReference>
<name>A0ABV8CFQ3_9GAMM</name>
<dbReference type="InterPro" id="IPR035985">
    <property type="entry name" value="Ubiquitin-activating_enz"/>
</dbReference>
<reference evidence="2" key="1">
    <citation type="journal article" date="2019" name="Int. J. Syst. Evol. Microbiol.">
        <title>The Global Catalogue of Microorganisms (GCM) 10K type strain sequencing project: providing services to taxonomists for standard genome sequencing and annotation.</title>
        <authorList>
            <consortium name="The Broad Institute Genomics Platform"/>
            <consortium name="The Broad Institute Genome Sequencing Center for Infectious Disease"/>
            <person name="Wu L."/>
            <person name="Ma J."/>
        </authorList>
    </citation>
    <scope>NUCLEOTIDE SEQUENCE [LARGE SCALE GENOMIC DNA]</scope>
    <source>
        <strain evidence="2">CCUG 59858</strain>
    </source>
</reference>
<proteinExistence type="predicted"/>
<dbReference type="SUPFAM" id="SSF69572">
    <property type="entry name" value="Activating enzymes of the ubiquitin-like proteins"/>
    <property type="match status" value="1"/>
</dbReference>
<gene>
    <name evidence="1" type="ORF">ACFORL_08000</name>
</gene>
<dbReference type="EMBL" id="JBHSAB010000019">
    <property type="protein sequence ID" value="MFC3909014.1"/>
    <property type="molecule type" value="Genomic_DNA"/>
</dbReference>